<dbReference type="InterPro" id="IPR043129">
    <property type="entry name" value="ATPase_NBD"/>
</dbReference>
<gene>
    <name evidence="3" type="ORF">TWF718_005732</name>
</gene>
<dbReference type="AlphaFoldDB" id="A0AAN8MVD9"/>
<keyword evidence="1" id="KW-0547">Nucleotide-binding</keyword>
<name>A0AAN8MVD9_9PEZI</name>
<dbReference type="PANTHER" id="PTHR14187">
    <property type="entry name" value="ALPHA KINASE/ELONGATION FACTOR 2 KINASE"/>
    <property type="match status" value="1"/>
</dbReference>
<dbReference type="PANTHER" id="PTHR14187:SF5">
    <property type="entry name" value="HEAT SHOCK 70 KDA PROTEIN 12A"/>
    <property type="match status" value="1"/>
</dbReference>
<keyword evidence="2" id="KW-0067">ATP-binding</keyword>
<dbReference type="CDD" id="cd10170">
    <property type="entry name" value="ASKHA_NBD_HSP70"/>
    <property type="match status" value="1"/>
</dbReference>
<sequence length="599" mass="67395">MGREKLMVAVDFGTTFSGIAFCHSNQKELTDIEVHTSWSGNNIAPKLPTEIRYVPGRDPLWGHEAGLASERRQVANSAIIYNRFKLLLDVRGGTGLYGSSGSSWWSRNVTANDQIKLPRGKSAMDVSADYLRLLYNELMEKILRKRLPETLDLTPIHFVFTVPAIWGHQAQEATKWAAKKAGFCDRESDTLSLVSEPEAAAMYVLKAMHEANFSRTPTEAMPTLRRGDTFVVCDAGGGTVDLISYEVEEVSPSFKLREVVIGSGAKCGSSYIDQAFIQLLRRKIGPSFDNDKIWNKKDISRGSPLMIHFDNIKRSFGRATNDLWFIPLPVDVEDDEENGIVDNELEFTAQDLQQLFDPVVNEIVELVKGQVSGILSFRKTVSAIFLVGGFGESHYLYQSIERWAKTEQQPITVINPKESWSAIMRGAIVRELHPAVRSRRLRRHYGFACNQPFDPKIHDVTRSYLSVFGGRYVNGTAQWTAKMGDDCIEEKELVFTLFLELSGPDCLTRPSYISLYGCETPVPPMYTFSPGVYGMGTVQCDFSSASLDELYSAYDNLNGTLIKKYQIWFELRMKLESADVKFSIWRNGRCVGKADVSYD</sequence>
<dbReference type="Proteomes" id="UP001313282">
    <property type="component" value="Unassembled WGS sequence"/>
</dbReference>
<dbReference type="GO" id="GO:0140662">
    <property type="term" value="F:ATP-dependent protein folding chaperone"/>
    <property type="evidence" value="ECO:0007669"/>
    <property type="project" value="InterPro"/>
</dbReference>
<reference evidence="3 4" key="1">
    <citation type="submission" date="2019-10" db="EMBL/GenBank/DDBJ databases">
        <authorList>
            <person name="Palmer J.M."/>
        </authorList>
    </citation>
    <scope>NUCLEOTIDE SEQUENCE [LARGE SCALE GENOMIC DNA]</scope>
    <source>
        <strain evidence="3 4">TWF718</strain>
    </source>
</reference>
<accession>A0AAN8MVD9</accession>
<evidence type="ECO:0000313" key="4">
    <source>
        <dbReference type="Proteomes" id="UP001313282"/>
    </source>
</evidence>
<dbReference type="Gene3D" id="3.30.420.40">
    <property type="match status" value="2"/>
</dbReference>
<evidence type="ECO:0000256" key="2">
    <source>
        <dbReference type="ARBA" id="ARBA00022840"/>
    </source>
</evidence>
<protein>
    <recommendedName>
        <fullName evidence="5">Actin-like ATPase domain-containing protein</fullName>
    </recommendedName>
</protein>
<evidence type="ECO:0000313" key="3">
    <source>
        <dbReference type="EMBL" id="KAK6347912.1"/>
    </source>
</evidence>
<comment type="caution">
    <text evidence="3">The sequence shown here is derived from an EMBL/GenBank/DDBJ whole genome shotgun (WGS) entry which is preliminary data.</text>
</comment>
<evidence type="ECO:0000256" key="1">
    <source>
        <dbReference type="ARBA" id="ARBA00022741"/>
    </source>
</evidence>
<dbReference type="Pfam" id="PF00012">
    <property type="entry name" value="HSP70"/>
    <property type="match status" value="1"/>
</dbReference>
<proteinExistence type="predicted"/>
<evidence type="ECO:0008006" key="5">
    <source>
        <dbReference type="Google" id="ProtNLM"/>
    </source>
</evidence>
<dbReference type="EMBL" id="JAVHNR010000003">
    <property type="protein sequence ID" value="KAK6347912.1"/>
    <property type="molecule type" value="Genomic_DNA"/>
</dbReference>
<dbReference type="Gene3D" id="3.90.640.10">
    <property type="entry name" value="Actin, Chain A, domain 4"/>
    <property type="match status" value="1"/>
</dbReference>
<organism evidence="3 4">
    <name type="scientific">Orbilia javanica</name>
    <dbReference type="NCBI Taxonomy" id="47235"/>
    <lineage>
        <taxon>Eukaryota</taxon>
        <taxon>Fungi</taxon>
        <taxon>Dikarya</taxon>
        <taxon>Ascomycota</taxon>
        <taxon>Pezizomycotina</taxon>
        <taxon>Orbiliomycetes</taxon>
        <taxon>Orbiliales</taxon>
        <taxon>Orbiliaceae</taxon>
        <taxon>Orbilia</taxon>
    </lineage>
</organism>
<keyword evidence="4" id="KW-1185">Reference proteome</keyword>
<dbReference type="InterPro" id="IPR013126">
    <property type="entry name" value="Hsp_70_fam"/>
</dbReference>
<dbReference type="GO" id="GO:0005524">
    <property type="term" value="F:ATP binding"/>
    <property type="evidence" value="ECO:0007669"/>
    <property type="project" value="UniProtKB-KW"/>
</dbReference>
<dbReference type="SUPFAM" id="SSF53067">
    <property type="entry name" value="Actin-like ATPase domain"/>
    <property type="match status" value="2"/>
</dbReference>